<feature type="compositionally biased region" description="Low complexity" evidence="2">
    <location>
        <begin position="517"/>
        <end position="531"/>
    </location>
</feature>
<feature type="compositionally biased region" description="Polar residues" evidence="2">
    <location>
        <begin position="235"/>
        <end position="245"/>
    </location>
</feature>
<protein>
    <submittedName>
        <fullName evidence="3 4">Proteophosphoglycan ppg4</fullName>
    </submittedName>
</protein>
<feature type="compositionally biased region" description="Low complexity" evidence="2">
    <location>
        <begin position="775"/>
        <end position="791"/>
    </location>
</feature>
<feature type="compositionally biased region" description="Basic and acidic residues" evidence="2">
    <location>
        <begin position="1003"/>
        <end position="1015"/>
    </location>
</feature>
<feature type="region of interest" description="Disordered" evidence="2">
    <location>
        <begin position="510"/>
        <end position="537"/>
    </location>
</feature>
<name>A0A0K3CHZ7_RHOTO</name>
<feature type="compositionally biased region" description="Low complexity" evidence="2">
    <location>
        <begin position="279"/>
        <end position="293"/>
    </location>
</feature>
<evidence type="ECO:0000313" key="3">
    <source>
        <dbReference type="EMBL" id="CTR08267.1"/>
    </source>
</evidence>
<feature type="compositionally biased region" description="Low complexity" evidence="2">
    <location>
        <begin position="208"/>
        <end position="217"/>
    </location>
</feature>
<feature type="compositionally biased region" description="Basic and acidic residues" evidence="2">
    <location>
        <begin position="1510"/>
        <end position="1527"/>
    </location>
</feature>
<evidence type="ECO:0000313" key="4">
    <source>
        <dbReference type="EMBL" id="PRQ74101.1"/>
    </source>
</evidence>
<feature type="compositionally biased region" description="Basic and acidic residues" evidence="2">
    <location>
        <begin position="2448"/>
        <end position="2470"/>
    </location>
</feature>
<keyword evidence="5" id="KW-1185">Reference proteome</keyword>
<feature type="compositionally biased region" description="Pro residues" evidence="2">
    <location>
        <begin position="172"/>
        <end position="185"/>
    </location>
</feature>
<feature type="region of interest" description="Disordered" evidence="2">
    <location>
        <begin position="1169"/>
        <end position="1240"/>
    </location>
</feature>
<feature type="compositionally biased region" description="Basic and acidic residues" evidence="2">
    <location>
        <begin position="1554"/>
        <end position="1601"/>
    </location>
</feature>
<feature type="region of interest" description="Disordered" evidence="2">
    <location>
        <begin position="165"/>
        <end position="322"/>
    </location>
</feature>
<evidence type="ECO:0000256" key="2">
    <source>
        <dbReference type="SAM" id="MobiDB-lite"/>
    </source>
</evidence>
<feature type="compositionally biased region" description="Low complexity" evidence="2">
    <location>
        <begin position="1965"/>
        <end position="1974"/>
    </location>
</feature>
<feature type="compositionally biased region" description="Acidic residues" evidence="2">
    <location>
        <begin position="1183"/>
        <end position="1194"/>
    </location>
</feature>
<feature type="compositionally biased region" description="Acidic residues" evidence="2">
    <location>
        <begin position="1060"/>
        <end position="1077"/>
    </location>
</feature>
<feature type="compositionally biased region" description="Low complexity" evidence="2">
    <location>
        <begin position="715"/>
        <end position="739"/>
    </location>
</feature>
<feature type="region of interest" description="Disordered" evidence="2">
    <location>
        <begin position="1003"/>
        <end position="1042"/>
    </location>
</feature>
<feature type="compositionally biased region" description="Low complexity" evidence="2">
    <location>
        <begin position="41"/>
        <end position="61"/>
    </location>
</feature>
<keyword evidence="1" id="KW-0945">Host-virus interaction</keyword>
<proteinExistence type="predicted"/>
<feature type="region of interest" description="Disordered" evidence="2">
    <location>
        <begin position="1510"/>
        <end position="1646"/>
    </location>
</feature>
<evidence type="ECO:0000256" key="1">
    <source>
        <dbReference type="ARBA" id="ARBA00022581"/>
    </source>
</evidence>
<evidence type="ECO:0000313" key="5">
    <source>
        <dbReference type="Proteomes" id="UP000199069"/>
    </source>
</evidence>
<dbReference type="OrthoDB" id="2530368at2759"/>
<evidence type="ECO:0000313" key="6">
    <source>
        <dbReference type="Proteomes" id="UP000239560"/>
    </source>
</evidence>
<feature type="compositionally biased region" description="Polar residues" evidence="2">
    <location>
        <begin position="797"/>
        <end position="808"/>
    </location>
</feature>
<feature type="compositionally biased region" description="Low complexity" evidence="2">
    <location>
        <begin position="302"/>
        <end position="321"/>
    </location>
</feature>
<accession>A0A0K3CHZ7</accession>
<feature type="region of interest" description="Disordered" evidence="2">
    <location>
        <begin position="1382"/>
        <end position="1423"/>
    </location>
</feature>
<reference evidence="4 6" key="2">
    <citation type="journal article" date="2018" name="Elife">
        <title>Functional genomics of lipid metabolism in the oleaginous yeast Rhodosporidium toruloides.</title>
        <authorList>
            <person name="Coradetti S.T."/>
            <person name="Pinel D."/>
            <person name="Geiselman G."/>
            <person name="Ito M."/>
            <person name="Mondo S."/>
            <person name="Reilly M.C."/>
            <person name="Cheng Y.F."/>
            <person name="Bauer S."/>
            <person name="Grigoriev I."/>
            <person name="Gladden J.M."/>
            <person name="Simmons B.A."/>
            <person name="Brem R."/>
            <person name="Arkin A.P."/>
            <person name="Skerker J.M."/>
        </authorList>
    </citation>
    <scope>NUCLEOTIDE SEQUENCE [LARGE SCALE GENOMIC DNA]</scope>
    <source>
        <strain evidence="4 6">NBRC 0880</strain>
    </source>
</reference>
<dbReference type="SUPFAM" id="SSF47823">
    <property type="entry name" value="lambda integrase-like, N-terminal domain"/>
    <property type="match status" value="1"/>
</dbReference>
<feature type="region of interest" description="Disordered" evidence="2">
    <location>
        <begin position="1860"/>
        <end position="1985"/>
    </location>
</feature>
<gene>
    <name evidence="3" type="primary">FGENESH: predicted gene_7.513</name>
    <name evidence="4" type="ORF">AAT19DRAFT_15668</name>
    <name evidence="3" type="ORF">BN2166_0041280</name>
</gene>
<feature type="region of interest" description="Disordered" evidence="2">
    <location>
        <begin position="32"/>
        <end position="67"/>
    </location>
</feature>
<feature type="compositionally biased region" description="Low complexity" evidence="2">
    <location>
        <begin position="746"/>
        <end position="755"/>
    </location>
</feature>
<sequence length="2649" mass="285565">MSEDKAEPKSQRTAAGGANLARQAIAALGGVDTSGSQNTVASGSGTQNGQASSSGAQGNAADSKGGKTPLRYGIADLSFHPQSCTTVLFARRTSFSTADEFFAECSKRLRAQYGYPANPSKRKDDKVTVRCFCHKLSGCPFRVCALKQQDGSWFVQNKACTWDHSHPASTTPLPPSIPKKPPVPSDPGVGDFGTSSFYKDAGPPRPSPSSALSQPSASAPPPPSNPQPASQARQGSDTPALSATQLHAKKPARQESPDPIGLLPAIDSPVSLPRPPPAAIAQPQPVAPAAGPSAMPPPSRPPSAASSKPTTDATSSASAPPQIRPFRDVFQQAFTQAIASVTGTKPSASPTVSSAAVTDTNPIPAPANLVPAPAAIFPAPLETPADIVTPPLSTMTAEQLAARTVVRFPPGTTFSDDADFFTRCAKLPCEKFGVATQVRYRTKTGIAAYCGRRQTESKCGYAVRAVPQATGWVLQSDKCSWTHTHESGTQTVTASGTQLGDHRLGALKQLSMGGGPADSPAPAGGSAQPKAIIDAPLDGVPSPTETFASMIELYCCLVVVYTKALGVSVNKMPSGPNNERGQIRCNRANVGCPFKVVVNVNAEGRSYIDHDSSDWRHNHGKHPNYAADPNWRPTVMNADARKALGSWLTPDAAAAATDGDAASAHGNGSASKGLKKQWKGNQWTKAREQKLVAEARASGLPPPAGLVYHFDDGRASPSAASSATAPAPSTVPAPASTAAPAPPPALSSAKRSPPARILVDEPQTKRPRVKEEEQSPVQPSAALPSPASTTADVPLAAQQSTSHSSRPTLTPLARSVTPYVPPAPRPFPELEPFLAALHPSIVPLAPYLPSFGFTSVASLVDLALLSETALDVIFQDLRKRIEEDLRRDPACRATVLQARLFVKAIKDMLIESAAAPHCSSHAIVAVVCPHLDLISSDQSCRATPTRPTPIRRQIVLPAPVSPDISLPPMQALFSDALDFFTFPKPSATPAYPPLHPATFVVRDEAPQVHNERREGATGVYDEDSPAFAGTSTSQGVDLGGVEDGQATVADDSRFEWAVSGDEEADSDDETSSADSDAENSSTDPSHHVVLFDGDATFPSKAKFFSEAKKRIYRSYGVTAWIERGSDYYSSIRCSRCANGCKYSIRIERKAVNEVWRLCAERCEWQHNHDMEGDEEERASWSSSDEEDEAELEANEEPRAKLRSRPVAQDEQSKSSRGTSVWRQKPTGTGKPWSASTSSATMKKLVKERGEIFQLQRNCAKSAARQTSSAAIVKRHLAQFSDLNAAPQNAFNHFSRFAEENQMPPFPLTPALIALWLFDKCSQADGHPKTYTQALIAMARLHALADEWRTQPSYAPLLKYDPDFTAVKEFLVERRHLSTAKVRGKKKATALKPAPTARKPKGQGAEAEGSARGGRTGTSRLSGRNVVVPGLPSAADSFASSTNVFQAYVKALVPVYGISVTQFPVHSSLVHIKCNRHHARYSDHPDGNCSWHAVVKRDSETKRWRVDFDESHFEHSHGPCKEILRDPTFRPTVRNPDAREALGMPPLDGSVGAKVQDKGETSTKGKGEKEKGKEKKREREKERNANERKAGTLKSKGKERTCDISPPSKKRRLPEDTTREPPPPAASISPAPSDHAYPQPQAGPSMFHTARAYQPPTFTQAPQYPHPTPAPQPAANYVPSLNPLPTSDVSAFLHGLHSSLEPLAPHFIATGFTTIDALASLALLDPAMIDHTLAHMRARAEAASMQSQHAPAPPSVIQLRLLAKSLKEAGRAPAFSRLAEDAKVVCSCCLCHLTRSSAGFLRLRFITATRRILRGRQLPPSSPLPPRHILLNPPGPMSGFNLEPLDPLVFLRFDVPPASTSAESAAARKGDEGTERDGQKAVEGDALATFDPAVRDDGSQPSTDDLTQAAARPHLPTPSPSFNSTRASAKTFVARQDAAVDESSEQRDDPARVHNEMNADDDGALSDDSLSSVDSELARSASPTPRRTVLFGNDKTFGSKAKFVASTKRRILRSYGVTSWLYQNEPHYVVVVCSRRSERCGFRVRAEKMPGETRWALQAGKCVWEHSHDAEGEEGERFVSSSSEEESESEPEVEEESEVDAVRLAPQPIRSGKPWSAPTDSKALQDLVNSRETIFQWQREAGTSPAAVKSQKLVDKYLLPLAKKKDHAWKAFRHYSAFCDTHRIPPLPLTPAMVALWLFDKCSEKDGYFASYLRALEKVMEIDGLASCWRGKFEVAGWHLQPSSAPRKPRTTKSAIAAARSQPRKIEVIELDSSSSSHDGDGSGSEEDDDDVSPPTHEIHVPGLPTAQDRFATADEAYLAYVRALVPVYGIGVVKHPTSNGDIQVKCNRHRRPPTDSVPCEWTAVLKQNSKSGRWRIDFDESNFEHSHGPAKRILQDPSWRPIVRNREARKALGIDSDSAEQREVGQDRAAAARAAKKERAERKKVRDRLRNKDKGKDVALQSKGKERAHDASPPPKKRRRDTNGTLAPGPSPPTTSLFFACPQPSTSASPSSHEFAFEHEAPEYRPLAYPPTFASLPATRPFSASLSAHPVSPAPSSLVPLPTVDVSAFLFALHPSLETLTPHLVASGFTTVDSLASLALLDPAILNNVLDLVRTNAASVTMQSTTAPSPPSVIQLRLLARLLTQSSRA</sequence>
<dbReference type="Proteomes" id="UP000239560">
    <property type="component" value="Unassembled WGS sequence"/>
</dbReference>
<feature type="compositionally biased region" description="Basic and acidic residues" evidence="2">
    <location>
        <begin position="1943"/>
        <end position="1956"/>
    </location>
</feature>
<dbReference type="PANTHER" id="PTHR13037:SF24">
    <property type="entry name" value="POLYCOMB PROTEIN PCL-RELATED"/>
    <property type="match status" value="1"/>
</dbReference>
<feature type="compositionally biased region" description="Basic and acidic residues" evidence="2">
    <location>
        <begin position="1865"/>
        <end position="1882"/>
    </location>
</feature>
<dbReference type="PANTHER" id="PTHR13037">
    <property type="entry name" value="FORMIN"/>
    <property type="match status" value="1"/>
</dbReference>
<organism evidence="3 5">
    <name type="scientific">Rhodotorula toruloides</name>
    <name type="common">Yeast</name>
    <name type="synonym">Rhodosporidium toruloides</name>
    <dbReference type="NCBI Taxonomy" id="5286"/>
    <lineage>
        <taxon>Eukaryota</taxon>
        <taxon>Fungi</taxon>
        <taxon>Dikarya</taxon>
        <taxon>Basidiomycota</taxon>
        <taxon>Pucciniomycotina</taxon>
        <taxon>Microbotryomycetes</taxon>
        <taxon>Sporidiobolales</taxon>
        <taxon>Sporidiobolaceae</taxon>
        <taxon>Rhodotorula</taxon>
    </lineage>
</organism>
<feature type="compositionally biased region" description="Acidic residues" evidence="2">
    <location>
        <begin position="2082"/>
        <end position="2098"/>
    </location>
</feature>
<feature type="region of interest" description="Disordered" evidence="2">
    <location>
        <begin position="2432"/>
        <end position="2511"/>
    </location>
</feature>
<feature type="region of interest" description="Disordered" evidence="2">
    <location>
        <begin position="2240"/>
        <end position="2305"/>
    </location>
</feature>
<reference evidence="3 5" key="1">
    <citation type="submission" date="2015-07" db="EMBL/GenBank/DDBJ databases">
        <authorList>
            <person name="Cajimat M.N.B."/>
            <person name="Milazzo M.L."/>
            <person name="Fulhorst C.F."/>
        </authorList>
    </citation>
    <scope>NUCLEOTIDE SEQUENCE [LARGE SCALE GENOMIC DNA]</scope>
    <source>
        <strain evidence="3">Single colony</strain>
    </source>
</reference>
<dbReference type="EMBL" id="CWKI01000007">
    <property type="protein sequence ID" value="CTR08267.1"/>
    <property type="molecule type" value="Genomic_DNA"/>
</dbReference>
<dbReference type="EMBL" id="LCTV02000007">
    <property type="protein sequence ID" value="PRQ74101.1"/>
    <property type="molecule type" value="Genomic_DNA"/>
</dbReference>
<feature type="region of interest" description="Disordered" evidence="2">
    <location>
        <begin position="697"/>
        <end position="813"/>
    </location>
</feature>
<feature type="region of interest" description="Disordered" evidence="2">
    <location>
        <begin position="2069"/>
        <end position="2119"/>
    </location>
</feature>
<dbReference type="Proteomes" id="UP000199069">
    <property type="component" value="Unassembled WGS sequence"/>
</dbReference>
<feature type="region of interest" description="Disordered" evidence="2">
    <location>
        <begin position="1058"/>
        <end position="1087"/>
    </location>
</feature>
<feature type="compositionally biased region" description="Basic and acidic residues" evidence="2">
    <location>
        <begin position="758"/>
        <end position="773"/>
    </location>
</feature>
<feature type="region of interest" description="Disordered" evidence="2">
    <location>
        <begin position="658"/>
        <end position="682"/>
    </location>
</feature>